<accession>A0ABR0MMN7</accession>
<sequence>MVGSAFVRIWVRIFAKVLANRLKQIQLGIISPSQYVFVSGRLVTDNTLVAYEVIHHMKKNVLGNVGEAIYLELDFKVLHSEAIFKPQLLT</sequence>
<keyword evidence="2" id="KW-1185">Reference proteome</keyword>
<organism evidence="1 2">
    <name type="scientific">Gossypium arboreum</name>
    <name type="common">Tree cotton</name>
    <name type="synonym">Gossypium nanking</name>
    <dbReference type="NCBI Taxonomy" id="29729"/>
    <lineage>
        <taxon>Eukaryota</taxon>
        <taxon>Viridiplantae</taxon>
        <taxon>Streptophyta</taxon>
        <taxon>Embryophyta</taxon>
        <taxon>Tracheophyta</taxon>
        <taxon>Spermatophyta</taxon>
        <taxon>Magnoliopsida</taxon>
        <taxon>eudicotyledons</taxon>
        <taxon>Gunneridae</taxon>
        <taxon>Pentapetalae</taxon>
        <taxon>rosids</taxon>
        <taxon>malvids</taxon>
        <taxon>Malvales</taxon>
        <taxon>Malvaceae</taxon>
        <taxon>Malvoideae</taxon>
        <taxon>Gossypium</taxon>
    </lineage>
</organism>
<comment type="caution">
    <text evidence="1">The sequence shown here is derived from an EMBL/GenBank/DDBJ whole genome shotgun (WGS) entry which is preliminary data.</text>
</comment>
<protein>
    <recommendedName>
        <fullName evidence="3">Reverse transcriptase</fullName>
    </recommendedName>
</protein>
<name>A0ABR0MMN7_GOSAR</name>
<dbReference type="Proteomes" id="UP001358586">
    <property type="component" value="Chromosome 12"/>
</dbReference>
<reference evidence="1 2" key="1">
    <citation type="submission" date="2023-03" db="EMBL/GenBank/DDBJ databases">
        <title>WGS of Gossypium arboreum.</title>
        <authorList>
            <person name="Yu D."/>
        </authorList>
    </citation>
    <scope>NUCLEOTIDE SEQUENCE [LARGE SCALE GENOMIC DNA]</scope>
    <source>
        <tissue evidence="1">Leaf</tissue>
    </source>
</reference>
<gene>
    <name evidence="1" type="ORF">PVK06_043134</name>
</gene>
<evidence type="ECO:0008006" key="3">
    <source>
        <dbReference type="Google" id="ProtNLM"/>
    </source>
</evidence>
<dbReference type="EMBL" id="JARKNE010000012">
    <property type="protein sequence ID" value="KAK5775261.1"/>
    <property type="molecule type" value="Genomic_DNA"/>
</dbReference>
<evidence type="ECO:0000313" key="2">
    <source>
        <dbReference type="Proteomes" id="UP001358586"/>
    </source>
</evidence>
<evidence type="ECO:0000313" key="1">
    <source>
        <dbReference type="EMBL" id="KAK5775261.1"/>
    </source>
</evidence>
<proteinExistence type="predicted"/>